<evidence type="ECO:0000313" key="1">
    <source>
        <dbReference type="EnsemblMetazoa" id="tetur06g02080.1"/>
    </source>
</evidence>
<dbReference type="EMBL" id="CAEY01001797">
    <property type="status" value="NOT_ANNOTATED_CDS"/>
    <property type="molecule type" value="Genomic_DNA"/>
</dbReference>
<dbReference type="EnsemblMetazoa" id="tetur06g02080.1">
    <property type="protein sequence ID" value="tetur06g02080.1"/>
    <property type="gene ID" value="tetur06g02080"/>
</dbReference>
<evidence type="ECO:0000313" key="2">
    <source>
        <dbReference type="Proteomes" id="UP000015104"/>
    </source>
</evidence>
<name>T1K6X5_TETUR</name>
<sequence length="95" mass="10955">MIVKAYYSLPEEAKVKVKAGCKAGVKADDGEVTKKKRKPWMRIKMAVELSGKLAQFMEPLSLNMRQIWRSQSSENNNFLWNTPSSDYFFNSCRCL</sequence>
<organism evidence="1 2">
    <name type="scientific">Tetranychus urticae</name>
    <name type="common">Two-spotted spider mite</name>
    <dbReference type="NCBI Taxonomy" id="32264"/>
    <lineage>
        <taxon>Eukaryota</taxon>
        <taxon>Metazoa</taxon>
        <taxon>Ecdysozoa</taxon>
        <taxon>Arthropoda</taxon>
        <taxon>Chelicerata</taxon>
        <taxon>Arachnida</taxon>
        <taxon>Acari</taxon>
        <taxon>Acariformes</taxon>
        <taxon>Trombidiformes</taxon>
        <taxon>Prostigmata</taxon>
        <taxon>Eleutherengona</taxon>
        <taxon>Raphignathae</taxon>
        <taxon>Tetranychoidea</taxon>
        <taxon>Tetranychidae</taxon>
        <taxon>Tetranychus</taxon>
    </lineage>
</organism>
<protein>
    <submittedName>
        <fullName evidence="1">Uncharacterized protein</fullName>
    </submittedName>
</protein>
<reference evidence="1" key="2">
    <citation type="submission" date="2015-06" db="UniProtKB">
        <authorList>
            <consortium name="EnsemblMetazoa"/>
        </authorList>
    </citation>
    <scope>IDENTIFICATION</scope>
</reference>
<proteinExistence type="predicted"/>
<reference evidence="2" key="1">
    <citation type="submission" date="2011-08" db="EMBL/GenBank/DDBJ databases">
        <authorList>
            <person name="Rombauts S."/>
        </authorList>
    </citation>
    <scope>NUCLEOTIDE SEQUENCE</scope>
    <source>
        <strain evidence="2">London</strain>
    </source>
</reference>
<dbReference type="AlphaFoldDB" id="T1K6X5"/>
<dbReference type="HOGENOM" id="CLU_2375492_0_0_1"/>
<keyword evidence="2" id="KW-1185">Reference proteome</keyword>
<dbReference type="Proteomes" id="UP000015104">
    <property type="component" value="Unassembled WGS sequence"/>
</dbReference>
<accession>T1K6X5</accession>